<feature type="non-terminal residue" evidence="1">
    <location>
        <position position="178"/>
    </location>
</feature>
<dbReference type="AlphaFoldDB" id="A0A1Y3BMY7"/>
<sequence>MIIIKLFPFRVRTSIEFTENAINRKDVSMVSIQNNLLLYSPSPCCLYAYHLDEILKLNGIEPTTLIPYDYNHDEQFLSANRYRIQQMSQRLFQINYDSIEFIQPIPWLFYVQRLRRPFIHPQLFVYEFKSGKSHRIDTDDCENYELFQHRLYFDGIRRLIYHVTANYLAIYRHSLDHN</sequence>
<reference evidence="1 2" key="1">
    <citation type="submission" date="2017-03" db="EMBL/GenBank/DDBJ databases">
        <title>Genome Survey of Euroglyphus maynei.</title>
        <authorList>
            <person name="Arlian L.G."/>
            <person name="Morgan M.S."/>
            <person name="Rider S.D."/>
        </authorList>
    </citation>
    <scope>NUCLEOTIDE SEQUENCE [LARGE SCALE GENOMIC DNA]</scope>
    <source>
        <strain evidence="1">Arlian Lab</strain>
        <tissue evidence="1">Whole body</tissue>
    </source>
</reference>
<name>A0A1Y3BMY7_EURMA</name>
<organism evidence="1 2">
    <name type="scientific">Euroglyphus maynei</name>
    <name type="common">Mayne's house dust mite</name>
    <dbReference type="NCBI Taxonomy" id="6958"/>
    <lineage>
        <taxon>Eukaryota</taxon>
        <taxon>Metazoa</taxon>
        <taxon>Ecdysozoa</taxon>
        <taxon>Arthropoda</taxon>
        <taxon>Chelicerata</taxon>
        <taxon>Arachnida</taxon>
        <taxon>Acari</taxon>
        <taxon>Acariformes</taxon>
        <taxon>Sarcoptiformes</taxon>
        <taxon>Astigmata</taxon>
        <taxon>Psoroptidia</taxon>
        <taxon>Analgoidea</taxon>
        <taxon>Pyroglyphidae</taxon>
        <taxon>Pyroglyphinae</taxon>
        <taxon>Euroglyphus</taxon>
    </lineage>
</organism>
<dbReference type="Proteomes" id="UP000194236">
    <property type="component" value="Unassembled WGS sequence"/>
</dbReference>
<proteinExistence type="predicted"/>
<dbReference type="OrthoDB" id="10468789at2759"/>
<evidence type="ECO:0000313" key="2">
    <source>
        <dbReference type="Proteomes" id="UP000194236"/>
    </source>
</evidence>
<accession>A0A1Y3BMY7</accession>
<protein>
    <submittedName>
        <fullName evidence="1">Uncharacterized protein</fullName>
    </submittedName>
</protein>
<comment type="caution">
    <text evidence="1">The sequence shown here is derived from an EMBL/GenBank/DDBJ whole genome shotgun (WGS) entry which is preliminary data.</text>
</comment>
<dbReference type="EMBL" id="MUJZ01014955">
    <property type="protein sequence ID" value="OTF81173.1"/>
    <property type="molecule type" value="Genomic_DNA"/>
</dbReference>
<gene>
    <name evidence="1" type="ORF">BLA29_006879</name>
</gene>
<evidence type="ECO:0000313" key="1">
    <source>
        <dbReference type="EMBL" id="OTF81173.1"/>
    </source>
</evidence>
<keyword evidence="2" id="KW-1185">Reference proteome</keyword>